<name>A0A023G4W8_AMBTT</name>
<accession>A0A023G4W8</accession>
<keyword evidence="2" id="KW-0732">Signal</keyword>
<proteinExistence type="evidence at transcript level"/>
<feature type="signal peptide" evidence="2">
    <location>
        <begin position="1"/>
        <end position="18"/>
    </location>
</feature>
<organism evidence="3">
    <name type="scientific">Amblyomma triste</name>
    <name type="common">Neotropical tick</name>
    <dbReference type="NCBI Taxonomy" id="251400"/>
    <lineage>
        <taxon>Eukaryota</taxon>
        <taxon>Metazoa</taxon>
        <taxon>Ecdysozoa</taxon>
        <taxon>Arthropoda</taxon>
        <taxon>Chelicerata</taxon>
        <taxon>Arachnida</taxon>
        <taxon>Acari</taxon>
        <taxon>Parasitiformes</taxon>
        <taxon>Ixodida</taxon>
        <taxon>Ixodoidea</taxon>
        <taxon>Ixodidae</taxon>
        <taxon>Amblyomminae</taxon>
        <taxon>Amblyomma</taxon>
    </lineage>
</organism>
<evidence type="ECO:0000256" key="2">
    <source>
        <dbReference type="SAM" id="SignalP"/>
    </source>
</evidence>
<reference evidence="3" key="1">
    <citation type="submission" date="2014-03" db="EMBL/GenBank/DDBJ databases">
        <title>The sialotranscriptome of Amblyomma triste, Amblyomma parvum and Amblyomma cajennense ticks, uncovered by 454-based RNA-seq.</title>
        <authorList>
            <person name="Garcia G.R."/>
            <person name="Gardinassi L.G."/>
            <person name="Ribeiro J.M."/>
            <person name="Anatriello E."/>
            <person name="Ferreira B.R."/>
            <person name="Moreira H.N."/>
            <person name="Mafra C."/>
            <person name="Olegario M.M."/>
            <person name="Szabo P.J."/>
            <person name="Miranda-Santos I.K."/>
            <person name="Maruyama S.R."/>
        </authorList>
    </citation>
    <scope>NUCLEOTIDE SEQUENCE</scope>
    <source>
        <strain evidence="3">Mato Grasso do Sul</strain>
        <tissue evidence="3">Salivary glands</tissue>
    </source>
</reference>
<protein>
    <recommendedName>
        <fullName evidence="4">Secreted protein</fullName>
    </recommendedName>
</protein>
<evidence type="ECO:0000313" key="3">
    <source>
        <dbReference type="EMBL" id="JAC27910.1"/>
    </source>
</evidence>
<dbReference type="EMBL" id="GBBM01007508">
    <property type="protein sequence ID" value="JAC27910.1"/>
    <property type="molecule type" value="mRNA"/>
</dbReference>
<dbReference type="AlphaFoldDB" id="A0A023G4W8"/>
<evidence type="ECO:0008006" key="4">
    <source>
        <dbReference type="Google" id="ProtNLM"/>
    </source>
</evidence>
<feature type="transmembrane region" description="Helical" evidence="1">
    <location>
        <begin position="88"/>
        <end position="106"/>
    </location>
</feature>
<feature type="chain" id="PRO_5001521675" description="Secreted protein" evidence="2">
    <location>
        <begin position="19"/>
        <end position="147"/>
    </location>
</feature>
<keyword evidence="1" id="KW-1133">Transmembrane helix</keyword>
<keyword evidence="1" id="KW-0472">Membrane</keyword>
<evidence type="ECO:0000256" key="1">
    <source>
        <dbReference type="SAM" id="Phobius"/>
    </source>
</evidence>
<sequence>MGARVARIVTWLIPAVSAASPHLSTEGTGLSFPDLLSSPPTPPPSLFSGLASLSLRSLCFYIVLRFFCSSFLSSRTHHRRFTPHNPPLTTLFHDFYFIFIFFLFFLRCGRHGNIGHHIMHVRRERRQWLPGCSLKVLPLPFLCNGFQ</sequence>
<keyword evidence="1" id="KW-0812">Transmembrane</keyword>